<dbReference type="OrthoDB" id="3418622at2"/>
<comment type="caution">
    <text evidence="1">The sequence shown here is derived from an EMBL/GenBank/DDBJ whole genome shotgun (WGS) entry which is preliminary data.</text>
</comment>
<gene>
    <name evidence="1" type="ORF">GCM10017566_37990</name>
</gene>
<evidence type="ECO:0000313" key="1">
    <source>
        <dbReference type="EMBL" id="GHF61003.1"/>
    </source>
</evidence>
<organism evidence="1 2">
    <name type="scientific">Amycolatopsis bartoniae</name>
    <dbReference type="NCBI Taxonomy" id="941986"/>
    <lineage>
        <taxon>Bacteria</taxon>
        <taxon>Bacillati</taxon>
        <taxon>Actinomycetota</taxon>
        <taxon>Actinomycetes</taxon>
        <taxon>Pseudonocardiales</taxon>
        <taxon>Pseudonocardiaceae</taxon>
        <taxon>Amycolatopsis</taxon>
    </lineage>
</organism>
<sequence>MPDLSHLESWFSHDRLTPYRTAVRDQRDAVALYEWNAEVSAAFWRTLGHVEVLVRNALHRELAAWSQQQYGTDRWYVAVDPLVSDRTRRDIREAIRRGTRTGRAETPGRVVAELNLGFWRFLLARRYDGTLWRYCMYRAFPGKRRADVERAVSELHLLRNRIGHHEPIHNRPLRDLLALSLDVAGWIDRDARDWIAAGDTTSSLLAQRSQPWWPRVR</sequence>
<reference evidence="1" key="2">
    <citation type="submission" date="2020-09" db="EMBL/GenBank/DDBJ databases">
        <authorList>
            <person name="Sun Q."/>
            <person name="Zhou Y."/>
        </authorList>
    </citation>
    <scope>NUCLEOTIDE SEQUENCE</scope>
    <source>
        <strain evidence="1">CGMCC 4.7679</strain>
    </source>
</reference>
<accession>A0A8H9IXB8</accession>
<protein>
    <recommendedName>
        <fullName evidence="3">Abi family protein</fullName>
    </recommendedName>
</protein>
<proteinExistence type="predicted"/>
<dbReference type="Proteomes" id="UP000658656">
    <property type="component" value="Unassembled WGS sequence"/>
</dbReference>
<evidence type="ECO:0000313" key="2">
    <source>
        <dbReference type="Proteomes" id="UP000658656"/>
    </source>
</evidence>
<name>A0A8H9IXB8_9PSEU</name>
<reference evidence="1" key="1">
    <citation type="journal article" date="2014" name="Int. J. Syst. Evol. Microbiol.">
        <title>Complete genome sequence of Corynebacterium casei LMG S-19264T (=DSM 44701T), isolated from a smear-ripened cheese.</title>
        <authorList>
            <consortium name="US DOE Joint Genome Institute (JGI-PGF)"/>
            <person name="Walter F."/>
            <person name="Albersmeier A."/>
            <person name="Kalinowski J."/>
            <person name="Ruckert C."/>
        </authorList>
    </citation>
    <scope>NUCLEOTIDE SEQUENCE</scope>
    <source>
        <strain evidence="1">CGMCC 4.7679</strain>
    </source>
</reference>
<dbReference type="EMBL" id="BNAV01000005">
    <property type="protein sequence ID" value="GHF61003.1"/>
    <property type="molecule type" value="Genomic_DNA"/>
</dbReference>
<keyword evidence="2" id="KW-1185">Reference proteome</keyword>
<evidence type="ECO:0008006" key="3">
    <source>
        <dbReference type="Google" id="ProtNLM"/>
    </source>
</evidence>
<dbReference type="RefSeq" id="WP_145937636.1">
    <property type="nucleotide sequence ID" value="NZ_BNAV01000005.1"/>
</dbReference>
<dbReference type="AlphaFoldDB" id="A0A8H9IXB8"/>